<comment type="caution">
    <text evidence="1">The sequence shown here is derived from an EMBL/GenBank/DDBJ whole genome shotgun (WGS) entry which is preliminary data.</text>
</comment>
<name>A0ACB7ZYP3_9AGAM</name>
<proteinExistence type="predicted"/>
<accession>A0ACB7ZYP3</accession>
<dbReference type="Proteomes" id="UP000790377">
    <property type="component" value="Unassembled WGS sequence"/>
</dbReference>
<sequence length="796" mass="84449">MSSATTTNTQSQAHPRTAGRGGKRGNRGRGGASRGNARPTPGPKGNHHANTNASPGNNAEGPEIEEKSQAIAAAPKEQAPEADDSAVCWICAEPVKYYSVSACNHRTCHVCALRLRALYKKLDCAFCKEPQPTVIFTVSPDAPFSSYTPESIPHKDSKLSIHFETTDMMEETLILLRFNCPDPECDYTATGWGDLKLHIRASHGKMLCDLCIRFKKVFAHEHALYPPNILPLHLPSMPHRAHKQPPKEPIEGGIHPLCAFCKECFFSDDELFVHMRERHEECFICKRNEVRDQYFLNYESLEQHFNQAHFACTNAHCQVQKFVVFGSALDLKAHMVEAHGADMSARDKRDARRVEAEFGFDEAGGSGGGNAGGGRRGRRDRDRDREREPPPPPQVQGPAQTPTPQVQTRRRREGFGGHLTGEGDTSATGVQTPVIASSGASRRASPSPGREDADPVIALRQNAFLARLQSLAPNPTAVKAALRSYRASESSARDLISTIWNVLDRNLDDTASLVNAVVDLLEDEEKKTELLAQWNGFKVEQRQAFPDLVPTAVGSGYAGITSGRVLNAKHSTATRSSSQSSRQLWDRVAQAAGSPSASGSARGPVPGSAGWSATGGSANGRTQDQFPALGGSSFPSLSGPPSSTAHSTGTGTVGTTPFRQGPRSTPWASSSSNTTPNTNASAQFRPVSIPAPAAKKVAGKRGAPPALSNAAFPELPSNAGGRYGGGKPAVGGNQSLKKILGDSAPAVSAWSGGGGNGNGSGSGPGTPDEGDGTAGKGKKGKGKQKQTLFTLGAFPA</sequence>
<evidence type="ECO:0000313" key="1">
    <source>
        <dbReference type="EMBL" id="KAH7905999.1"/>
    </source>
</evidence>
<reference evidence="1" key="1">
    <citation type="journal article" date="2021" name="New Phytol.">
        <title>Evolutionary innovations through gain and loss of genes in the ectomycorrhizal Boletales.</title>
        <authorList>
            <person name="Wu G."/>
            <person name="Miyauchi S."/>
            <person name="Morin E."/>
            <person name="Kuo A."/>
            <person name="Drula E."/>
            <person name="Varga T."/>
            <person name="Kohler A."/>
            <person name="Feng B."/>
            <person name="Cao Y."/>
            <person name="Lipzen A."/>
            <person name="Daum C."/>
            <person name="Hundley H."/>
            <person name="Pangilinan J."/>
            <person name="Johnson J."/>
            <person name="Barry K."/>
            <person name="LaButti K."/>
            <person name="Ng V."/>
            <person name="Ahrendt S."/>
            <person name="Min B."/>
            <person name="Choi I.G."/>
            <person name="Park H."/>
            <person name="Plett J.M."/>
            <person name="Magnuson J."/>
            <person name="Spatafora J.W."/>
            <person name="Nagy L.G."/>
            <person name="Henrissat B."/>
            <person name="Grigoriev I.V."/>
            <person name="Yang Z.L."/>
            <person name="Xu J."/>
            <person name="Martin F.M."/>
        </authorList>
    </citation>
    <scope>NUCLEOTIDE SEQUENCE</scope>
    <source>
        <strain evidence="1">ATCC 28755</strain>
    </source>
</reference>
<dbReference type="EMBL" id="MU268086">
    <property type="protein sequence ID" value="KAH7905999.1"/>
    <property type="molecule type" value="Genomic_DNA"/>
</dbReference>
<evidence type="ECO:0000313" key="2">
    <source>
        <dbReference type="Proteomes" id="UP000790377"/>
    </source>
</evidence>
<organism evidence="1 2">
    <name type="scientific">Hygrophoropsis aurantiaca</name>
    <dbReference type="NCBI Taxonomy" id="72124"/>
    <lineage>
        <taxon>Eukaryota</taxon>
        <taxon>Fungi</taxon>
        <taxon>Dikarya</taxon>
        <taxon>Basidiomycota</taxon>
        <taxon>Agaricomycotina</taxon>
        <taxon>Agaricomycetes</taxon>
        <taxon>Agaricomycetidae</taxon>
        <taxon>Boletales</taxon>
        <taxon>Coniophorineae</taxon>
        <taxon>Hygrophoropsidaceae</taxon>
        <taxon>Hygrophoropsis</taxon>
    </lineage>
</organism>
<protein>
    <submittedName>
        <fullName evidence="1">Uncharacterized protein</fullName>
    </submittedName>
</protein>
<gene>
    <name evidence="1" type="ORF">BJ138DRAFT_1130173</name>
</gene>
<keyword evidence="2" id="KW-1185">Reference proteome</keyword>